<reference evidence="2 3" key="1">
    <citation type="submission" date="2021-06" db="EMBL/GenBank/DDBJ databases">
        <title>Actinomycetes sequencing.</title>
        <authorList>
            <person name="Shan Q."/>
        </authorList>
    </citation>
    <scope>NUCLEOTIDE SEQUENCE [LARGE SCALE GENOMIC DNA]</scope>
    <source>
        <strain evidence="2 3">NEAU-G5</strain>
    </source>
</reference>
<comment type="caution">
    <text evidence="2">The sequence shown here is derived from an EMBL/GenBank/DDBJ whole genome shotgun (WGS) entry which is preliminary data.</text>
</comment>
<dbReference type="RefSeq" id="WP_215915734.1">
    <property type="nucleotide sequence ID" value="NZ_JAHKNI010000001.1"/>
</dbReference>
<name>A0ABS6ASG0_9NOCA</name>
<evidence type="ECO:0000256" key="1">
    <source>
        <dbReference type="SAM" id="SignalP"/>
    </source>
</evidence>
<accession>A0ABS6ASG0</accession>
<dbReference type="Proteomes" id="UP000733379">
    <property type="component" value="Unassembled WGS sequence"/>
</dbReference>
<gene>
    <name evidence="2" type="ORF">KO481_05415</name>
</gene>
<evidence type="ECO:0000313" key="2">
    <source>
        <dbReference type="EMBL" id="MBU3060962.1"/>
    </source>
</evidence>
<proteinExistence type="predicted"/>
<dbReference type="Pfam" id="PF09203">
    <property type="entry name" value="MspA"/>
    <property type="match status" value="1"/>
</dbReference>
<sequence>MKTIRMGAFARLAGIGATAVAAVGLLSTGAANADTFVPLPDSHITQTMGDGTVVHVDITGESANINPSMVATPLSRNTWTSGHAQVNLTGGAAGDPKTSTHLIVGYIVGCQVDLSGGMTNGVGASATADPSSNSVSATGTGSTTLTLAAGQAKELDLLDIEQPDDFGVDSHYSWQSVPGPHQSLTWHDEQWAVDGCGGYAQARSFAQAKVYTNSSIGYVTVYGKPFSIG</sequence>
<keyword evidence="3" id="KW-1185">Reference proteome</keyword>
<evidence type="ECO:0000313" key="3">
    <source>
        <dbReference type="Proteomes" id="UP000733379"/>
    </source>
</evidence>
<organism evidence="2 3">
    <name type="scientific">Nocardia albiluteola</name>
    <dbReference type="NCBI Taxonomy" id="2842303"/>
    <lineage>
        <taxon>Bacteria</taxon>
        <taxon>Bacillati</taxon>
        <taxon>Actinomycetota</taxon>
        <taxon>Actinomycetes</taxon>
        <taxon>Mycobacteriales</taxon>
        <taxon>Nocardiaceae</taxon>
        <taxon>Nocardia</taxon>
    </lineage>
</organism>
<protein>
    <submittedName>
        <fullName evidence="2">MspA family porin</fullName>
    </submittedName>
</protein>
<keyword evidence="1" id="KW-0732">Signal</keyword>
<dbReference type="Gene3D" id="2.60.40.1650">
    <property type="entry name" value="Porin MspA (Ig-like beta-sandwich domain)"/>
    <property type="match status" value="1"/>
</dbReference>
<feature type="chain" id="PRO_5047527253" evidence="1">
    <location>
        <begin position="34"/>
        <end position="229"/>
    </location>
</feature>
<feature type="signal peptide" evidence="1">
    <location>
        <begin position="1"/>
        <end position="33"/>
    </location>
</feature>
<dbReference type="EMBL" id="JAHKNI010000001">
    <property type="protein sequence ID" value="MBU3060962.1"/>
    <property type="molecule type" value="Genomic_DNA"/>
</dbReference>
<dbReference type="InterPro" id="IPR015286">
    <property type="entry name" value="Porin_fam_mycobact-type"/>
</dbReference>